<name>A0A182S2L7_ANOFN</name>
<dbReference type="EnsemblMetazoa" id="AFUN014688-RA">
    <property type="protein sequence ID" value="AFUN014688-PA"/>
    <property type="gene ID" value="AFUN014688"/>
</dbReference>
<accession>A0A182S2L7</accession>
<dbReference type="VEuPathDB" id="VectorBase:AFUN014688"/>
<evidence type="ECO:0000313" key="2">
    <source>
        <dbReference type="EnsemblMetazoa" id="AFUN014688-PA"/>
    </source>
</evidence>
<reference evidence="2" key="1">
    <citation type="submission" date="2020-05" db="UniProtKB">
        <authorList>
            <consortium name="EnsemblMetazoa"/>
        </authorList>
    </citation>
    <scope>IDENTIFICATION</scope>
    <source>
        <strain evidence="2">FUMOZ</strain>
    </source>
</reference>
<evidence type="ECO:0008006" key="3">
    <source>
        <dbReference type="Google" id="ProtNLM"/>
    </source>
</evidence>
<keyword evidence="1" id="KW-0732">Signal</keyword>
<proteinExistence type="predicted"/>
<sequence>MKCALIISALLAVLVGLSVAHEEIPVFARSCSLCRLRGSPRSCTPAIRTYVQCDGMYLASIADCTRRAGLYLTENKRGCYLA</sequence>
<protein>
    <recommendedName>
        <fullName evidence="3">Kazal-like domain-containing protein</fullName>
    </recommendedName>
</protein>
<dbReference type="AlphaFoldDB" id="A0A182S2L7"/>
<feature type="signal peptide" evidence="1">
    <location>
        <begin position="1"/>
        <end position="20"/>
    </location>
</feature>
<evidence type="ECO:0000256" key="1">
    <source>
        <dbReference type="SAM" id="SignalP"/>
    </source>
</evidence>
<feature type="chain" id="PRO_5008135317" description="Kazal-like domain-containing protein" evidence="1">
    <location>
        <begin position="21"/>
        <end position="82"/>
    </location>
</feature>
<organism evidence="2">
    <name type="scientific">Anopheles funestus</name>
    <name type="common">African malaria mosquito</name>
    <dbReference type="NCBI Taxonomy" id="62324"/>
    <lineage>
        <taxon>Eukaryota</taxon>
        <taxon>Metazoa</taxon>
        <taxon>Ecdysozoa</taxon>
        <taxon>Arthropoda</taxon>
        <taxon>Hexapoda</taxon>
        <taxon>Insecta</taxon>
        <taxon>Pterygota</taxon>
        <taxon>Neoptera</taxon>
        <taxon>Endopterygota</taxon>
        <taxon>Diptera</taxon>
        <taxon>Nematocera</taxon>
        <taxon>Culicoidea</taxon>
        <taxon>Culicidae</taxon>
        <taxon>Anophelinae</taxon>
        <taxon>Anopheles</taxon>
    </lineage>
</organism>